<sequence length="1353" mass="151043">MVDSGTVDAHAGLFYNKQRDTYLDYGVALRKTDTHIFFHRSIPSTARYQELSAYRIGVMAGDAVENYLKERIPDGHVVGYPDYETIMQSLRSGSLRVFAADTPTGLYHLKKAGLLGSFTHIQDGPLYRSDWFVASKEGNQAVLDQINAGMAQISEQERTAIGRRWAGDDKATIKDDTLIIGMDRSYAPFTFINAQGRPSGLLVDMWRAWSKQVGRPIRFYPTSWQESLDALKSGEIDIHSGLSHSTERSQWIDFSKQIYKTSARLFSRAGETLPDGIHALGDKTLGVMQGTFHEEQIRHLYPETNLQLFRNNREMLDALISNRIDVLLQEDQVLGSLLEEMGLQSEVISRPERLFVSTVHAGVLKGEAGKKQLASIDGGWQELDVNALKAIEVRWINEEKARFYGQGLLDADIGLTASERQWLNAHPHIRLGVDPNWQPYEFLDDQENHKGLSALMVERLSEILGIDFQAPQKLPWKKTMEGVKQGKIDLLAGVAPTPERQSSMVFTPPYMNWPNVIAIRDDNAEIQGMEDLEDKRIGVVDGYGIHQVLARKHPKWILVPQPSIEAGLQALSNRRIDAFVDAPATIIHEAKQLGLKQIILVAPTPYELQITLGVRKDWPQLATILSKALRAIPVSEREQMMAQSDISPKVHYQKPIENDSFVSTGEAILLITLLGGAIIALLALAWMIRTQRRPFLKSLRGKTVLFIAVVFLFIGGATMWVLSFVGEKISTQLGMFYAERHVLWHKEKVIGAVQRELALARGMAESELLMRWAKDEQNPEVAKDARRELQKYHDSFAARSYFIGLAPSRHFFYADKSEDKVNLNIVDTLSPDDEDDLWFFKSIKDPAAYNLNVDHNIQLGATNLWVNYAMRRDGETLGIAGTGIPLTDFINAFVAGDTEGVTTMMIDTGGAIQAHVDQDKIERNVLGQTSQENSGIWKLLSTERDRAALKRIMEELKRDESMDVDSLFLDLGGKRTLVALTYLAPLGWYSLATIEPGGMVGVQELGALAVVLGVSLVITLILVMGGQNLLILRPLNQLAQGVQRMSGGHYDVQLKIGQKDEIGDLTKTFNGMASTIDDYTNNLENKVKARTQELSEAYDVISSSIQYASRIQRALLPRKGMMEAFFDDHFVVWEPRDVVGGDLYWFESWGEGRLLILGDCTGHGVPGAFMTMIANGALEQALKELEPGCISELVAQMHRSVQISLGQHTEEGDSDDGLELGACYIPSDKEQLLFTGARFSLFYKDPDGEIVELKGDKKGIGYRGISLETEFTTHTLEVLSGRCFYMTSDGLIDQVGGEKRRGFGKKRFLRLVQALASQPLVEQGPAIKQALVEYQGAESRRDDLSLVGFVPRL</sequence>
<dbReference type="SUPFAM" id="SSF158472">
    <property type="entry name" value="HAMP domain-like"/>
    <property type="match status" value="1"/>
</dbReference>
<reference evidence="4" key="1">
    <citation type="submission" date="2015-04" db="EMBL/GenBank/DDBJ databases">
        <authorList>
            <person name="Syromyatnikov M.Y."/>
            <person name="Popov V.N."/>
        </authorList>
    </citation>
    <scope>NUCLEOTIDE SEQUENCE</scope>
    <source>
        <strain evidence="4">MO-1</strain>
    </source>
</reference>
<dbReference type="Gene3D" id="6.10.340.10">
    <property type="match status" value="1"/>
</dbReference>
<dbReference type="InterPro" id="IPR003660">
    <property type="entry name" value="HAMP_dom"/>
</dbReference>
<keyword evidence="2" id="KW-1133">Transmembrane helix</keyword>
<dbReference type="SMART" id="SM00062">
    <property type="entry name" value="PBPb"/>
    <property type="match status" value="2"/>
</dbReference>
<accession>A0A1S7LJG9</accession>
<dbReference type="SMART" id="SM00331">
    <property type="entry name" value="PP2C_SIG"/>
    <property type="match status" value="1"/>
</dbReference>
<dbReference type="GO" id="GO:0016020">
    <property type="term" value="C:membrane"/>
    <property type="evidence" value="ECO:0007669"/>
    <property type="project" value="InterPro"/>
</dbReference>
<dbReference type="PANTHER" id="PTHR35936">
    <property type="entry name" value="MEMBRANE-BOUND LYTIC MUREIN TRANSGLYCOSYLASE F"/>
    <property type="match status" value="1"/>
</dbReference>
<dbReference type="InterPro" id="IPR001932">
    <property type="entry name" value="PPM-type_phosphatase-like_dom"/>
</dbReference>
<dbReference type="PANTHER" id="PTHR35936:SF32">
    <property type="entry name" value="MEMBRANE-BOUND LYTIC MUREIN TRANSGLYCOSYLASE F"/>
    <property type="match status" value="1"/>
</dbReference>
<dbReference type="Pfam" id="PF00497">
    <property type="entry name" value="SBP_bac_3"/>
    <property type="match status" value="2"/>
</dbReference>
<feature type="transmembrane region" description="Helical" evidence="2">
    <location>
        <begin position="1005"/>
        <end position="1025"/>
    </location>
</feature>
<feature type="transmembrane region" description="Helical" evidence="2">
    <location>
        <begin position="704"/>
        <end position="725"/>
    </location>
</feature>
<dbReference type="PROSITE" id="PS50885">
    <property type="entry name" value="HAMP"/>
    <property type="match status" value="1"/>
</dbReference>
<dbReference type="Gene3D" id="3.40.190.10">
    <property type="entry name" value="Periplasmic binding protein-like II"/>
    <property type="match status" value="6"/>
</dbReference>
<keyword evidence="2" id="KW-0812">Transmembrane</keyword>
<evidence type="ECO:0000256" key="1">
    <source>
        <dbReference type="ARBA" id="ARBA00022729"/>
    </source>
</evidence>
<dbReference type="GO" id="GO:0005184">
    <property type="term" value="F:neuropeptide hormone activity"/>
    <property type="evidence" value="ECO:0007669"/>
    <property type="project" value="InterPro"/>
</dbReference>
<evidence type="ECO:0000256" key="2">
    <source>
        <dbReference type="SAM" id="Phobius"/>
    </source>
</evidence>
<dbReference type="PROSITE" id="PS00539">
    <property type="entry name" value="PYROKININ"/>
    <property type="match status" value="1"/>
</dbReference>
<organism evidence="4">
    <name type="scientific">Magnetococcus massalia (strain MO-1)</name>
    <dbReference type="NCBI Taxonomy" id="451514"/>
    <lineage>
        <taxon>Bacteria</taxon>
        <taxon>Pseudomonadati</taxon>
        <taxon>Pseudomonadota</taxon>
        <taxon>Magnetococcia</taxon>
        <taxon>Magnetococcales</taxon>
        <taxon>Magnetococcaceae</taxon>
        <taxon>Magnetococcus</taxon>
    </lineage>
</organism>
<dbReference type="EMBL" id="LO017727">
    <property type="protein sequence ID" value="CRH05981.1"/>
    <property type="molecule type" value="Genomic_DNA"/>
</dbReference>
<dbReference type="GO" id="GO:0007218">
    <property type="term" value="P:neuropeptide signaling pathway"/>
    <property type="evidence" value="ECO:0007669"/>
    <property type="project" value="InterPro"/>
</dbReference>
<evidence type="ECO:0000313" key="4">
    <source>
        <dbReference type="EMBL" id="CRH05981.1"/>
    </source>
</evidence>
<gene>
    <name evidence="4" type="ORF">MAGMO_1804</name>
</gene>
<evidence type="ECO:0000259" key="3">
    <source>
        <dbReference type="PROSITE" id="PS50885"/>
    </source>
</evidence>
<dbReference type="Gene3D" id="3.60.40.10">
    <property type="entry name" value="PPM-type phosphatase domain"/>
    <property type="match status" value="1"/>
</dbReference>
<dbReference type="CDD" id="cd01007">
    <property type="entry name" value="PBP2_BvgS_HisK_like"/>
    <property type="match status" value="1"/>
</dbReference>
<dbReference type="CDD" id="cd06225">
    <property type="entry name" value="HAMP"/>
    <property type="match status" value="1"/>
</dbReference>
<keyword evidence="2" id="KW-0472">Membrane</keyword>
<feature type="transmembrane region" description="Helical" evidence="2">
    <location>
        <begin position="667"/>
        <end position="688"/>
    </location>
</feature>
<proteinExistence type="predicted"/>
<feature type="domain" description="HAMP" evidence="3">
    <location>
        <begin position="1029"/>
        <end position="1081"/>
    </location>
</feature>
<dbReference type="InterPro" id="IPR001638">
    <property type="entry name" value="Solute-binding_3/MltF_N"/>
</dbReference>
<dbReference type="Pfam" id="PF00672">
    <property type="entry name" value="HAMP"/>
    <property type="match status" value="1"/>
</dbReference>
<keyword evidence="1" id="KW-0732">Signal</keyword>
<dbReference type="InterPro" id="IPR036457">
    <property type="entry name" value="PPM-type-like_dom_sf"/>
</dbReference>
<dbReference type="InterPro" id="IPR001484">
    <property type="entry name" value="Pyrokinin_CS"/>
</dbReference>
<protein>
    <recommendedName>
        <fullName evidence="3">HAMP domain-containing protein</fullName>
    </recommendedName>
</protein>
<dbReference type="SMART" id="SM00304">
    <property type="entry name" value="HAMP"/>
    <property type="match status" value="1"/>
</dbReference>
<name>A0A1S7LJG9_MAGMO</name>
<dbReference type="Pfam" id="PF07228">
    <property type="entry name" value="SpoIIE"/>
    <property type="match status" value="1"/>
</dbReference>
<dbReference type="SUPFAM" id="SSF53850">
    <property type="entry name" value="Periplasmic binding protein-like II"/>
    <property type="match status" value="3"/>
</dbReference>